<evidence type="ECO:0000256" key="1">
    <source>
        <dbReference type="SAM" id="Phobius"/>
    </source>
</evidence>
<evidence type="ECO:0000313" key="3">
    <source>
        <dbReference type="EMBL" id="KAF9622415.1"/>
    </source>
</evidence>
<dbReference type="AlphaFoldDB" id="A0A835INV7"/>
<proteinExistence type="predicted"/>
<dbReference type="InterPro" id="IPR056690">
    <property type="entry name" value="DUF7788"/>
</dbReference>
<sequence>MEWENNTNFQKVFDLILEVAVKGKLSESKMIKRVFVFSDMEFDQASANNWETDYETIHRKFDQSGYGSMVPEIIFWNLRDSKATRVMATQKGVAMVSGYSKNLLTIFLDGDGAVDPEATMERAISRGTRNLLYMIKTFKMHLCLFLIHALLLGFKL</sequence>
<keyword evidence="1" id="KW-0472">Membrane</keyword>
<feature type="domain" description="DUF7788" evidence="2">
    <location>
        <begin position="1"/>
        <end position="119"/>
    </location>
</feature>
<dbReference type="EMBL" id="JADFTS010000002">
    <property type="protein sequence ID" value="KAF9622415.1"/>
    <property type="molecule type" value="Genomic_DNA"/>
</dbReference>
<organism evidence="3 4">
    <name type="scientific">Coptis chinensis</name>
    <dbReference type="NCBI Taxonomy" id="261450"/>
    <lineage>
        <taxon>Eukaryota</taxon>
        <taxon>Viridiplantae</taxon>
        <taxon>Streptophyta</taxon>
        <taxon>Embryophyta</taxon>
        <taxon>Tracheophyta</taxon>
        <taxon>Spermatophyta</taxon>
        <taxon>Magnoliopsida</taxon>
        <taxon>Ranunculales</taxon>
        <taxon>Ranunculaceae</taxon>
        <taxon>Coptidoideae</taxon>
        <taxon>Coptis</taxon>
    </lineage>
</organism>
<evidence type="ECO:0000313" key="4">
    <source>
        <dbReference type="Proteomes" id="UP000631114"/>
    </source>
</evidence>
<dbReference type="Proteomes" id="UP000631114">
    <property type="component" value="Unassembled WGS sequence"/>
</dbReference>
<name>A0A835INV7_9MAGN</name>
<reference evidence="3 4" key="1">
    <citation type="submission" date="2020-10" db="EMBL/GenBank/DDBJ databases">
        <title>The Coptis chinensis genome and diversification of protoberbering-type alkaloids.</title>
        <authorList>
            <person name="Wang B."/>
            <person name="Shu S."/>
            <person name="Song C."/>
            <person name="Liu Y."/>
        </authorList>
    </citation>
    <scope>NUCLEOTIDE SEQUENCE [LARGE SCALE GENOMIC DNA]</scope>
    <source>
        <strain evidence="3">HL-2020</strain>
        <tissue evidence="3">Leaf</tissue>
    </source>
</reference>
<keyword evidence="1" id="KW-0812">Transmembrane</keyword>
<evidence type="ECO:0000259" key="2">
    <source>
        <dbReference type="Pfam" id="PF25043"/>
    </source>
</evidence>
<dbReference type="PANTHER" id="PTHR31373">
    <property type="entry name" value="OS06G0652100 PROTEIN"/>
    <property type="match status" value="1"/>
</dbReference>
<gene>
    <name evidence="3" type="ORF">IFM89_031218</name>
</gene>
<keyword evidence="4" id="KW-1185">Reference proteome</keyword>
<dbReference type="PIRSF" id="PIRSF015417">
    <property type="entry name" value="T31B5_30_vWA"/>
    <property type="match status" value="1"/>
</dbReference>
<dbReference type="InterPro" id="IPR011205">
    <property type="entry name" value="UCP015417_vWA"/>
</dbReference>
<dbReference type="OrthoDB" id="1149618at2759"/>
<feature type="transmembrane region" description="Helical" evidence="1">
    <location>
        <begin position="131"/>
        <end position="154"/>
    </location>
</feature>
<accession>A0A835INV7</accession>
<keyword evidence="1" id="KW-1133">Transmembrane helix</keyword>
<protein>
    <recommendedName>
        <fullName evidence="2">DUF7788 domain-containing protein</fullName>
    </recommendedName>
</protein>
<comment type="caution">
    <text evidence="3">The sequence shown here is derived from an EMBL/GenBank/DDBJ whole genome shotgun (WGS) entry which is preliminary data.</text>
</comment>
<dbReference type="Pfam" id="PF25043">
    <property type="entry name" value="DUF7788"/>
    <property type="match status" value="1"/>
</dbReference>
<dbReference type="PANTHER" id="PTHR31373:SF27">
    <property type="entry name" value="TROVE DOMAIN-CONTAINING PROTEIN"/>
    <property type="match status" value="1"/>
</dbReference>